<evidence type="ECO:0000256" key="7">
    <source>
        <dbReference type="PIRNR" id="PIRNR000124"/>
    </source>
</evidence>
<evidence type="ECO:0000313" key="12">
    <source>
        <dbReference type="EMBL" id="WTZ07570.1"/>
    </source>
</evidence>
<dbReference type="GO" id="GO:0051287">
    <property type="term" value="F:NAD binding"/>
    <property type="evidence" value="ECO:0007669"/>
    <property type="project" value="InterPro"/>
</dbReference>
<dbReference type="SUPFAM" id="SSF51735">
    <property type="entry name" value="NAD(P)-binding Rossmann-fold domains"/>
    <property type="match status" value="1"/>
</dbReference>
<comment type="pathway">
    <text evidence="1">Nucleotide-sugar biosynthesis; UDP-alpha-D-glucuronate biosynthesis; UDP-alpha-D-glucuronate from UDP-alpha-D-glucose: step 1/1.</text>
</comment>
<gene>
    <name evidence="12" type="ORF">OG699_05870</name>
</gene>
<evidence type="ECO:0000256" key="1">
    <source>
        <dbReference type="ARBA" id="ARBA00004701"/>
    </source>
</evidence>
<feature type="binding site" evidence="9">
    <location>
        <begin position="274"/>
        <end position="278"/>
    </location>
    <ligand>
        <name>substrate</name>
    </ligand>
</feature>
<dbReference type="EC" id="1.1.1.22" evidence="3 7"/>
<keyword evidence="4 7" id="KW-0560">Oxidoreductase</keyword>
<feature type="binding site" evidence="9">
    <location>
        <begin position="154"/>
        <end position="157"/>
    </location>
    <ligand>
        <name>substrate</name>
    </ligand>
</feature>
<evidence type="ECO:0000256" key="9">
    <source>
        <dbReference type="PIRSR" id="PIRSR500134-2"/>
    </source>
</evidence>
<feature type="binding site" evidence="10">
    <location>
        <position position="157"/>
    </location>
    <ligand>
        <name>NAD(+)</name>
        <dbReference type="ChEBI" id="CHEBI:57540"/>
    </ligand>
</feature>
<dbReference type="InterPro" id="IPR001732">
    <property type="entry name" value="UDP-Glc/GDP-Man_DH_N"/>
</dbReference>
<evidence type="ECO:0000256" key="3">
    <source>
        <dbReference type="ARBA" id="ARBA00012954"/>
    </source>
</evidence>
<evidence type="ECO:0000256" key="4">
    <source>
        <dbReference type="ARBA" id="ARBA00023002"/>
    </source>
</evidence>
<dbReference type="SMART" id="SM00984">
    <property type="entry name" value="UDPG_MGDP_dh_C"/>
    <property type="match status" value="1"/>
</dbReference>
<dbReference type="SUPFAM" id="SSF48179">
    <property type="entry name" value="6-phosphogluconate dehydrogenase C-terminal domain-like"/>
    <property type="match status" value="1"/>
</dbReference>
<dbReference type="Pfam" id="PF00984">
    <property type="entry name" value="UDPG_MGDP_dh"/>
    <property type="match status" value="1"/>
</dbReference>
<comment type="similarity">
    <text evidence="2 7">Belongs to the UDP-glucose/GDP-mannose dehydrogenase family.</text>
</comment>
<name>A0AAU3HTT5_9ACTN</name>
<keyword evidence="5 7" id="KW-0520">NAD</keyword>
<dbReference type="EMBL" id="CP109546">
    <property type="protein sequence ID" value="WTZ07570.1"/>
    <property type="molecule type" value="Genomic_DNA"/>
</dbReference>
<feature type="binding site" evidence="10">
    <location>
        <position position="355"/>
    </location>
    <ligand>
        <name>NAD(+)</name>
        <dbReference type="ChEBI" id="CHEBI:57540"/>
    </ligand>
</feature>
<feature type="binding site" evidence="10">
    <location>
        <position position="86"/>
    </location>
    <ligand>
        <name>NAD(+)</name>
        <dbReference type="ChEBI" id="CHEBI:57540"/>
    </ligand>
</feature>
<dbReference type="InterPro" id="IPR017476">
    <property type="entry name" value="UDP-Glc/GDP-Man"/>
</dbReference>
<dbReference type="SUPFAM" id="SSF52413">
    <property type="entry name" value="UDP-glucose/GDP-mannose dehydrogenase C-terminal domain"/>
    <property type="match status" value="1"/>
</dbReference>
<dbReference type="InterPro" id="IPR036220">
    <property type="entry name" value="UDP-Glc/GDP-Man_DH_C_sf"/>
</dbReference>
<dbReference type="Pfam" id="PF03720">
    <property type="entry name" value="UDPG_MGDP_dh_C"/>
    <property type="match status" value="1"/>
</dbReference>
<evidence type="ECO:0000256" key="6">
    <source>
        <dbReference type="ARBA" id="ARBA00047473"/>
    </source>
</evidence>
<evidence type="ECO:0000256" key="8">
    <source>
        <dbReference type="PIRSR" id="PIRSR500134-1"/>
    </source>
</evidence>
<dbReference type="InterPro" id="IPR008927">
    <property type="entry name" value="6-PGluconate_DH-like_C_sf"/>
</dbReference>
<dbReference type="GO" id="GO:0000271">
    <property type="term" value="P:polysaccharide biosynthetic process"/>
    <property type="evidence" value="ECO:0007669"/>
    <property type="project" value="InterPro"/>
</dbReference>
<evidence type="ECO:0000256" key="5">
    <source>
        <dbReference type="ARBA" id="ARBA00023027"/>
    </source>
</evidence>
<dbReference type="Gene3D" id="1.20.5.100">
    <property type="entry name" value="Cytochrome c1, transmembrane anchor, C-terminal"/>
    <property type="match status" value="1"/>
</dbReference>
<protein>
    <recommendedName>
        <fullName evidence="3 7">UDP-glucose 6-dehydrogenase</fullName>
        <ecNumber evidence="3 7">1.1.1.22</ecNumber>
    </recommendedName>
</protein>
<comment type="catalytic activity">
    <reaction evidence="6 7">
        <text>UDP-alpha-D-glucose + 2 NAD(+) + H2O = UDP-alpha-D-glucuronate + 2 NADH + 3 H(+)</text>
        <dbReference type="Rhea" id="RHEA:23596"/>
        <dbReference type="ChEBI" id="CHEBI:15377"/>
        <dbReference type="ChEBI" id="CHEBI:15378"/>
        <dbReference type="ChEBI" id="CHEBI:57540"/>
        <dbReference type="ChEBI" id="CHEBI:57945"/>
        <dbReference type="ChEBI" id="CHEBI:58052"/>
        <dbReference type="ChEBI" id="CHEBI:58885"/>
        <dbReference type="EC" id="1.1.1.22"/>
    </reaction>
</comment>
<feature type="binding site" evidence="10">
    <location>
        <position position="288"/>
    </location>
    <ligand>
        <name>NAD(+)</name>
        <dbReference type="ChEBI" id="CHEBI:57540"/>
    </ligand>
</feature>
<feature type="binding site" evidence="10">
    <location>
        <position position="30"/>
    </location>
    <ligand>
        <name>NAD(+)</name>
        <dbReference type="ChEBI" id="CHEBI:57540"/>
    </ligand>
</feature>
<dbReference type="GO" id="GO:0003979">
    <property type="term" value="F:UDP-glucose 6-dehydrogenase activity"/>
    <property type="evidence" value="ECO:0007669"/>
    <property type="project" value="UniProtKB-EC"/>
</dbReference>
<dbReference type="InterPro" id="IPR014026">
    <property type="entry name" value="UDP-Glc/GDP-Man_DH_dimer"/>
</dbReference>
<accession>A0AAU3HTT5</accession>
<dbReference type="Gene3D" id="3.40.50.720">
    <property type="entry name" value="NAD(P)-binding Rossmann-like Domain"/>
    <property type="match status" value="2"/>
</dbReference>
<dbReference type="Pfam" id="PF03721">
    <property type="entry name" value="UDPG_MGDP_dh_N"/>
    <property type="match status" value="1"/>
</dbReference>
<feature type="active site" description="Nucleophile" evidence="8">
    <location>
        <position position="285"/>
    </location>
</feature>
<evidence type="ECO:0000256" key="10">
    <source>
        <dbReference type="PIRSR" id="PIRSR500134-3"/>
    </source>
</evidence>
<sequence>MRLTVIGTGYVGAVHAACMADIGHEVLGVDVDTDRIAALTAGTPPFFEPGLSETLVRAVDSGRLRFTTSPAEAARFADTHFVCVGTPQHPETGAADLRHVEAAVDALAPWLRDSGHERVLVVGKSTVPVGTAARLGERLRATVPGAEVAWNPEFLREGRAVRDTLRPERIVVGTRKGTGTRTPTGTETGAAAENGTDWAVARLREIYAPLLEAGTPFIATDPATAELVKVASNSFLATKISFINAMAEICEATGADVLTLAEAMGRDSRIGHRFLAPGLGFGGSCLPKDIRAFATRGEELGLGGSVAFLRQVDEINTRQRLRTVGLAARLLGGSFGGRSVAVLGAAFKPGSDDVRDSPALVVADEIRRRGAQVRVHDPEAIDNAREAYPALQFALDVAKACERADVVLHLTEWPQYRDVDPAALATVVRSPVLVDARNTLDPARWRSAGWALHAPGRPGLT</sequence>
<feature type="binding site" evidence="10">
    <location>
        <position position="35"/>
    </location>
    <ligand>
        <name>NAD(+)</name>
        <dbReference type="ChEBI" id="CHEBI:57540"/>
    </ligand>
</feature>
<dbReference type="InterPro" id="IPR014027">
    <property type="entry name" value="UDP-Glc/GDP-Man_DH_C"/>
</dbReference>
<evidence type="ECO:0000259" key="11">
    <source>
        <dbReference type="SMART" id="SM00984"/>
    </source>
</evidence>
<organism evidence="12">
    <name type="scientific">Streptomyces sp. NBC_01393</name>
    <dbReference type="NCBI Taxonomy" id="2903851"/>
    <lineage>
        <taxon>Bacteria</taxon>
        <taxon>Bacillati</taxon>
        <taxon>Actinomycetota</taxon>
        <taxon>Actinomycetes</taxon>
        <taxon>Kitasatosporales</taxon>
        <taxon>Streptomycetaceae</taxon>
        <taxon>Streptomyces</taxon>
    </lineage>
</organism>
<reference evidence="12" key="1">
    <citation type="submission" date="2022-10" db="EMBL/GenBank/DDBJ databases">
        <title>The complete genomes of actinobacterial strains from the NBC collection.</title>
        <authorList>
            <person name="Joergensen T.S."/>
            <person name="Alvarez Arevalo M."/>
            <person name="Sterndorff E.B."/>
            <person name="Faurdal D."/>
            <person name="Vuksanovic O."/>
            <person name="Mourched A.-S."/>
            <person name="Charusanti P."/>
            <person name="Shaw S."/>
            <person name="Blin K."/>
            <person name="Weber T."/>
        </authorList>
    </citation>
    <scope>NUCLEOTIDE SEQUENCE</scope>
    <source>
        <strain evidence="12">NBC_01393</strain>
    </source>
</reference>
<dbReference type="InterPro" id="IPR036291">
    <property type="entry name" value="NAD(P)-bd_dom_sf"/>
</dbReference>
<dbReference type="NCBIfam" id="TIGR03026">
    <property type="entry name" value="NDP-sugDHase"/>
    <property type="match status" value="1"/>
</dbReference>
<feature type="binding site" evidence="9">
    <location>
        <position position="348"/>
    </location>
    <ligand>
        <name>substrate</name>
    </ligand>
</feature>
<feature type="binding site" evidence="9">
    <location>
        <position position="229"/>
    </location>
    <ligand>
        <name>substrate</name>
    </ligand>
</feature>
<dbReference type="InterPro" id="IPR028357">
    <property type="entry name" value="UDPglc_DH_bac"/>
</dbReference>
<evidence type="ECO:0000256" key="2">
    <source>
        <dbReference type="ARBA" id="ARBA00006601"/>
    </source>
</evidence>
<dbReference type="PIRSF" id="PIRSF500134">
    <property type="entry name" value="UDPglc_DH_bac"/>
    <property type="match status" value="1"/>
</dbReference>
<feature type="binding site" evidence="9">
    <location>
        <position position="282"/>
    </location>
    <ligand>
        <name>substrate</name>
    </ligand>
</feature>
<dbReference type="PIRSF" id="PIRSF000124">
    <property type="entry name" value="UDPglc_GDPman_dh"/>
    <property type="match status" value="1"/>
</dbReference>
<feature type="binding site" evidence="10">
    <location>
        <position position="126"/>
    </location>
    <ligand>
        <name>NAD(+)</name>
        <dbReference type="ChEBI" id="CHEBI:57540"/>
    </ligand>
</feature>
<dbReference type="PANTHER" id="PTHR43750:SF3">
    <property type="entry name" value="UDP-GLUCOSE 6-DEHYDROGENASE TUAD"/>
    <property type="match status" value="1"/>
</dbReference>
<feature type="domain" description="UDP-glucose/GDP-mannose dehydrogenase C-terminal" evidence="11">
    <location>
        <begin position="341"/>
        <end position="442"/>
    </location>
</feature>
<proteinExistence type="inferred from homology"/>
<dbReference type="PANTHER" id="PTHR43750">
    <property type="entry name" value="UDP-GLUCOSE 6-DEHYDROGENASE TUAD"/>
    <property type="match status" value="1"/>
</dbReference>
<dbReference type="AlphaFoldDB" id="A0AAU3HTT5"/>